<protein>
    <submittedName>
        <fullName evidence="11">Type II secretion system protein K</fullName>
    </submittedName>
</protein>
<evidence type="ECO:0000256" key="7">
    <source>
        <dbReference type="ARBA" id="ARBA00022927"/>
    </source>
</evidence>
<keyword evidence="5" id="KW-0997">Cell inner membrane</keyword>
<dbReference type="PANTHER" id="PTHR38831:SF2">
    <property type="entry name" value="TYPE II SECRETION SYSTEM PROTEIN K"/>
    <property type="match status" value="1"/>
</dbReference>
<dbReference type="Gene3D" id="1.10.40.60">
    <property type="entry name" value="EpsJ-like"/>
    <property type="match status" value="1"/>
</dbReference>
<keyword evidence="3" id="KW-0813">Transport</keyword>
<evidence type="ECO:0000256" key="1">
    <source>
        <dbReference type="ARBA" id="ARBA00004533"/>
    </source>
</evidence>
<dbReference type="InterPro" id="IPR038072">
    <property type="entry name" value="GspK_central_sf"/>
</dbReference>
<reference evidence="11" key="1">
    <citation type="journal article" name="DNA Res.">
        <title>The physiological potential of anammox bacteria as revealed by their core genome structure.</title>
        <authorList>
            <person name="Okubo T."/>
            <person name="Toyoda A."/>
            <person name="Fukuhara K."/>
            <person name="Uchiyama I."/>
            <person name="Harigaya Y."/>
            <person name="Kuroiwa M."/>
            <person name="Suzuki T."/>
            <person name="Murakami Y."/>
            <person name="Suwa Y."/>
            <person name="Takami H."/>
        </authorList>
    </citation>
    <scope>NUCLEOTIDE SEQUENCE</scope>
    <source>
        <strain evidence="11">317325-2</strain>
    </source>
</reference>
<sequence length="422" mass="45588">MRRVRRTQRGGGLVLGLVVLTGLITLAVAFSVREHAEMRSIRNRIEGRRAELLADAGIQYALGVLADPTIDPTLISTADAWYTSGEVGDQRFLVGRGAFRFEIVDACSFINLNTAAEEQLYRLPLTSEQIDSLLDWRSGDLNARPEGAKDEYYNSLANPYNAALRPMDTVDEVLLVKGFTPQTLYSIPQEVVTSQYLVQGGPEEQPLMIQLATVDSRSPIGTRPDGQARLDLNAASAQQLAQVGVSQGIAQAIVQRRNQVGTFTGFGDVLLLPGMNINDAAAILDNCRVGEATTQVGRINVNTASEAVLNSIPGFTPDISSAMASRQQSGGLQTLGELTTIPGLTPEVLASSIDLLTLGSQTFVVRVIGQFGSRETALEAVVEIVEGQPVLRKVRKPALPDVYTLWRWNRAPTADVSVWGNS</sequence>
<evidence type="ECO:0000256" key="6">
    <source>
        <dbReference type="ARBA" id="ARBA00022692"/>
    </source>
</evidence>
<evidence type="ECO:0000256" key="8">
    <source>
        <dbReference type="ARBA" id="ARBA00022989"/>
    </source>
</evidence>
<dbReference type="Pfam" id="PF21687">
    <property type="entry name" value="T2SSK_1st"/>
    <property type="match status" value="1"/>
</dbReference>
<dbReference type="AlphaFoldDB" id="A0A809S1S9"/>
<evidence type="ECO:0000259" key="10">
    <source>
        <dbReference type="Pfam" id="PF21687"/>
    </source>
</evidence>
<dbReference type="Proteomes" id="UP000662873">
    <property type="component" value="Chromosome"/>
</dbReference>
<evidence type="ECO:0000256" key="9">
    <source>
        <dbReference type="ARBA" id="ARBA00023136"/>
    </source>
</evidence>
<evidence type="ECO:0000256" key="3">
    <source>
        <dbReference type="ARBA" id="ARBA00022448"/>
    </source>
</evidence>
<dbReference type="GO" id="GO:0009306">
    <property type="term" value="P:protein secretion"/>
    <property type="evidence" value="ECO:0007669"/>
    <property type="project" value="InterPro"/>
</dbReference>
<proteinExistence type="inferred from homology"/>
<evidence type="ECO:0000256" key="2">
    <source>
        <dbReference type="ARBA" id="ARBA00007246"/>
    </source>
</evidence>
<accession>A0A809S1S9</accession>
<gene>
    <name evidence="11" type="ORF">NPRO_01020</name>
</gene>
<evidence type="ECO:0000313" key="12">
    <source>
        <dbReference type="Proteomes" id="UP000662873"/>
    </source>
</evidence>
<keyword evidence="4" id="KW-1003">Cell membrane</keyword>
<comment type="similarity">
    <text evidence="2">Belongs to the GSP K family.</text>
</comment>
<dbReference type="GO" id="GO:0005886">
    <property type="term" value="C:plasma membrane"/>
    <property type="evidence" value="ECO:0007669"/>
    <property type="project" value="UniProtKB-SubCell"/>
</dbReference>
<keyword evidence="9" id="KW-0472">Membrane</keyword>
<evidence type="ECO:0000256" key="5">
    <source>
        <dbReference type="ARBA" id="ARBA00022519"/>
    </source>
</evidence>
<dbReference type="InterPro" id="IPR005628">
    <property type="entry name" value="GspK"/>
</dbReference>
<keyword evidence="8" id="KW-1133">Transmembrane helix</keyword>
<dbReference type="EMBL" id="AP021858">
    <property type="protein sequence ID" value="BBO22507.1"/>
    <property type="molecule type" value="Genomic_DNA"/>
</dbReference>
<dbReference type="Pfam" id="PF12836">
    <property type="entry name" value="HHH_3"/>
    <property type="match status" value="2"/>
</dbReference>
<keyword evidence="6" id="KW-0812">Transmembrane</keyword>
<dbReference type="InterPro" id="IPR049031">
    <property type="entry name" value="T2SSK_SAM-like_1st"/>
</dbReference>
<dbReference type="KEGG" id="npy:NPRO_01020"/>
<evidence type="ECO:0000256" key="4">
    <source>
        <dbReference type="ARBA" id="ARBA00022475"/>
    </source>
</evidence>
<comment type="subcellular location">
    <subcellularLocation>
        <location evidence="1">Cell inner membrane</location>
    </subcellularLocation>
</comment>
<name>A0A809S1S9_9BACT</name>
<keyword evidence="7" id="KW-0653">Protein transport</keyword>
<feature type="domain" description="T2SS protein K first SAM-like" evidence="10">
    <location>
        <begin position="129"/>
        <end position="184"/>
    </location>
</feature>
<dbReference type="SUPFAM" id="SSF47781">
    <property type="entry name" value="RuvA domain 2-like"/>
    <property type="match status" value="2"/>
</dbReference>
<evidence type="ECO:0000313" key="11">
    <source>
        <dbReference type="EMBL" id="BBO22507.1"/>
    </source>
</evidence>
<dbReference type="PANTHER" id="PTHR38831">
    <property type="entry name" value="TYPE II SECRETION SYSTEM PROTEIN K"/>
    <property type="match status" value="1"/>
</dbReference>
<organism evidence="11 12">
    <name type="scientific">Candidatus Nitrosymbiomonas proteolyticus</name>
    <dbReference type="NCBI Taxonomy" id="2608984"/>
    <lineage>
        <taxon>Bacteria</taxon>
        <taxon>Bacillati</taxon>
        <taxon>Armatimonadota</taxon>
        <taxon>Armatimonadota incertae sedis</taxon>
        <taxon>Candidatus Nitrosymbiomonas</taxon>
    </lineage>
</organism>
<dbReference type="SUPFAM" id="SSF158544">
    <property type="entry name" value="GspK insert domain-like"/>
    <property type="match status" value="1"/>
</dbReference>
<dbReference type="InterPro" id="IPR010994">
    <property type="entry name" value="RuvA_2-like"/>
</dbReference>